<dbReference type="InterPro" id="IPR015421">
    <property type="entry name" value="PyrdxlP-dep_Trfase_major"/>
</dbReference>
<dbReference type="PROSITE" id="PS00600">
    <property type="entry name" value="AA_TRANSFER_CLASS_3"/>
    <property type="match status" value="1"/>
</dbReference>
<dbReference type="PIRSF" id="PIRSF000521">
    <property type="entry name" value="Transaminase_4ab_Lys_Orn"/>
    <property type="match status" value="1"/>
</dbReference>
<evidence type="ECO:0000256" key="3">
    <source>
        <dbReference type="ARBA" id="ARBA00022679"/>
    </source>
</evidence>
<dbReference type="AlphaFoldDB" id="A0A4P7A259"/>
<sequence length="445" mass="49040">MQKDVNLIQELVDLDKKHFIHPTSPIKQQQEQGAALIFTEGKGVYLYDVNGDCFIDAMSSLWNVNVGHGRKELGKAAMDQMNKLAFNSCFSTFSNEPAIRLSAKLAQIAPPGLSATFFTSGGSESNDTAYKLVRHYWILKGKPSKKKIISRTKSYHGVAMGATSATGLKPFRDFTNSLAPDFYHVDNFSSQALRELIEAEGSHTIAAFVAEPVQGAGGVHIAPENYFKEVREICNEFEILFITDEVITGFGRTGKYFGIEHYGVTPDVMCFAKGVSSGYLPLGGIILSEKIHQDLIELSTGTLLHGYTYSGHATACAVGLKNIEIIENENLIENARVMGQEMLTGFQWLQNNLGIVGDVRGLGLMGAIEIVKDQVTQERFESPLSPLIVVEAAKRGVICRAIVFDNQDTLVFAPPLIIDKTEIEKMMSILYDSILTIEKQQEKTK</sequence>
<dbReference type="Gene3D" id="3.40.640.10">
    <property type="entry name" value="Type I PLP-dependent aspartate aminotransferase-like (Major domain)"/>
    <property type="match status" value="1"/>
</dbReference>
<dbReference type="EMBL" id="CP038015">
    <property type="protein sequence ID" value="QBP42499.1"/>
    <property type="molecule type" value="Genomic_DNA"/>
</dbReference>
<proteinExistence type="inferred from homology"/>
<keyword evidence="7" id="KW-1185">Reference proteome</keyword>
<dbReference type="FunFam" id="3.40.640.10:FF:000014">
    <property type="entry name" value="Adenosylmethionine-8-amino-7-oxononanoate aminotransferase, probable"/>
    <property type="match status" value="1"/>
</dbReference>
<dbReference type="GO" id="GO:0030170">
    <property type="term" value="F:pyridoxal phosphate binding"/>
    <property type="evidence" value="ECO:0007669"/>
    <property type="project" value="InterPro"/>
</dbReference>
<protein>
    <submittedName>
        <fullName evidence="6">Aspartate aminotransferase family protein</fullName>
    </submittedName>
</protein>
<dbReference type="InterPro" id="IPR049704">
    <property type="entry name" value="Aminotrans_3_PPA_site"/>
</dbReference>
<reference evidence="6 7" key="1">
    <citation type="submission" date="2019-03" db="EMBL/GenBank/DDBJ databases">
        <title>Complete genome sequence of Paenisporosarcina antarctica CGMCC 1.6503T.</title>
        <authorList>
            <person name="Rong J.-C."/>
            <person name="Chi N.-Y."/>
            <person name="Zhang Q.-F."/>
        </authorList>
    </citation>
    <scope>NUCLEOTIDE SEQUENCE [LARGE SCALE GENOMIC DNA]</scope>
    <source>
        <strain evidence="6 7">CGMCC 1.6503</strain>
    </source>
</reference>
<dbReference type="PANTHER" id="PTHR43094">
    <property type="entry name" value="AMINOTRANSFERASE"/>
    <property type="match status" value="1"/>
</dbReference>
<dbReference type="InterPro" id="IPR015422">
    <property type="entry name" value="PyrdxlP-dep_Trfase_small"/>
</dbReference>
<name>A0A4P7A259_9BACL</name>
<evidence type="ECO:0000313" key="6">
    <source>
        <dbReference type="EMBL" id="QBP42499.1"/>
    </source>
</evidence>
<organism evidence="6 7">
    <name type="scientific">Paenisporosarcina antarctica</name>
    <dbReference type="NCBI Taxonomy" id="417367"/>
    <lineage>
        <taxon>Bacteria</taxon>
        <taxon>Bacillati</taxon>
        <taxon>Bacillota</taxon>
        <taxon>Bacilli</taxon>
        <taxon>Bacillales</taxon>
        <taxon>Caryophanaceae</taxon>
        <taxon>Paenisporosarcina</taxon>
    </lineage>
</organism>
<dbReference type="PANTHER" id="PTHR43094:SF1">
    <property type="entry name" value="AMINOTRANSFERASE CLASS-III"/>
    <property type="match status" value="1"/>
</dbReference>
<dbReference type="InterPro" id="IPR005814">
    <property type="entry name" value="Aminotrans_3"/>
</dbReference>
<keyword evidence="2 6" id="KW-0032">Aminotransferase</keyword>
<gene>
    <name evidence="6" type="ORF">E2636_15690</name>
</gene>
<evidence type="ECO:0000256" key="1">
    <source>
        <dbReference type="ARBA" id="ARBA00008954"/>
    </source>
</evidence>
<dbReference type="Proteomes" id="UP000294292">
    <property type="component" value="Chromosome"/>
</dbReference>
<dbReference type="RefSeq" id="WP_134211047.1">
    <property type="nucleotide sequence ID" value="NZ_CP038015.1"/>
</dbReference>
<dbReference type="OrthoDB" id="9807885at2"/>
<dbReference type="GO" id="GO:0008483">
    <property type="term" value="F:transaminase activity"/>
    <property type="evidence" value="ECO:0007669"/>
    <property type="project" value="UniProtKB-KW"/>
</dbReference>
<evidence type="ECO:0000313" key="7">
    <source>
        <dbReference type="Proteomes" id="UP000294292"/>
    </source>
</evidence>
<dbReference type="Gene3D" id="3.90.1150.10">
    <property type="entry name" value="Aspartate Aminotransferase, domain 1"/>
    <property type="match status" value="1"/>
</dbReference>
<evidence type="ECO:0000256" key="5">
    <source>
        <dbReference type="RuleBase" id="RU003560"/>
    </source>
</evidence>
<dbReference type="Pfam" id="PF00202">
    <property type="entry name" value="Aminotran_3"/>
    <property type="match status" value="1"/>
</dbReference>
<keyword evidence="3 6" id="KW-0808">Transferase</keyword>
<accession>A0A4P7A259</accession>
<evidence type="ECO:0000256" key="2">
    <source>
        <dbReference type="ARBA" id="ARBA00022576"/>
    </source>
</evidence>
<dbReference type="InterPro" id="IPR015424">
    <property type="entry name" value="PyrdxlP-dep_Trfase"/>
</dbReference>
<evidence type="ECO:0000256" key="4">
    <source>
        <dbReference type="ARBA" id="ARBA00022898"/>
    </source>
</evidence>
<dbReference type="SUPFAM" id="SSF53383">
    <property type="entry name" value="PLP-dependent transferases"/>
    <property type="match status" value="1"/>
</dbReference>
<dbReference type="KEGG" id="panc:E2636_15690"/>
<comment type="similarity">
    <text evidence="1 5">Belongs to the class-III pyridoxal-phosphate-dependent aminotransferase family.</text>
</comment>
<dbReference type="CDD" id="cd00610">
    <property type="entry name" value="OAT_like"/>
    <property type="match status" value="1"/>
</dbReference>
<keyword evidence="4 5" id="KW-0663">Pyridoxal phosphate</keyword>